<evidence type="ECO:0000256" key="1">
    <source>
        <dbReference type="SAM" id="Phobius"/>
    </source>
</evidence>
<feature type="transmembrane region" description="Helical" evidence="1">
    <location>
        <begin position="52"/>
        <end position="72"/>
    </location>
</feature>
<comment type="caution">
    <text evidence="2">The sequence shown here is derived from an EMBL/GenBank/DDBJ whole genome shotgun (WGS) entry which is preliminary data.</text>
</comment>
<dbReference type="EMBL" id="LQZG01000004">
    <property type="protein sequence ID" value="OAB86524.1"/>
    <property type="molecule type" value="Genomic_DNA"/>
</dbReference>
<organism evidence="2 3">
    <name type="scientific">Janibacter melonis</name>
    <dbReference type="NCBI Taxonomy" id="262209"/>
    <lineage>
        <taxon>Bacteria</taxon>
        <taxon>Bacillati</taxon>
        <taxon>Actinomycetota</taxon>
        <taxon>Actinomycetes</taxon>
        <taxon>Micrococcales</taxon>
        <taxon>Intrasporangiaceae</taxon>
        <taxon>Janibacter</taxon>
    </lineage>
</organism>
<dbReference type="Proteomes" id="UP000076976">
    <property type="component" value="Unassembled WGS sequence"/>
</dbReference>
<protein>
    <submittedName>
        <fullName evidence="2">Uncharacterized protein</fullName>
    </submittedName>
</protein>
<keyword evidence="1" id="KW-0812">Transmembrane</keyword>
<keyword evidence="3" id="KW-1185">Reference proteome</keyword>
<evidence type="ECO:0000313" key="2">
    <source>
        <dbReference type="EMBL" id="OAB86524.1"/>
    </source>
</evidence>
<dbReference type="STRING" id="262209.AWH69_14465"/>
<keyword evidence="1" id="KW-0472">Membrane</keyword>
<proteinExistence type="predicted"/>
<keyword evidence="1" id="KW-1133">Transmembrane helix</keyword>
<dbReference type="RefSeq" id="WP_068277432.1">
    <property type="nucleotide sequence ID" value="NZ_LQZG01000004.1"/>
</dbReference>
<evidence type="ECO:0000313" key="3">
    <source>
        <dbReference type="Proteomes" id="UP000076976"/>
    </source>
</evidence>
<reference evidence="2 3" key="1">
    <citation type="submission" date="2016-01" db="EMBL/GenBank/DDBJ databases">
        <title>Janibacter melonis strain CD11_4 genome sequencing and assembly.</title>
        <authorList>
            <person name="Nair G.R."/>
            <person name="Kaur G."/>
            <person name="Chander A.M."/>
            <person name="Mayilraj S."/>
        </authorList>
    </citation>
    <scope>NUCLEOTIDE SEQUENCE [LARGE SCALE GENOMIC DNA]</scope>
    <source>
        <strain evidence="2 3">CD11-4</strain>
    </source>
</reference>
<gene>
    <name evidence="2" type="ORF">AWH69_14465</name>
</gene>
<accession>A0A176QA15</accession>
<name>A0A176QA15_9MICO</name>
<sequence>MRSDTDTRGPGGGDFGEGDLEALFHAAPVPDMGVDTGAVVAGARRTRTRRRVAAVSGVTAVALVVGGAWLSLPGSRDRASTDPAAPTSERLVVPPSTGLVDDLPGVTYDVRLEPAAGTSDSGRVVVSDGARRVEIDVRREDLAGTAGITRRLGPRDFVVVTDSAVQGVDIELTASSTSTGGRSSADTVIGRTGLKVFAVRFEQPVSSGDVEGTLAVDGSRVWSSTPGGHPGRVSSAKIPGQEAVLYVDPALDLMGAVGGGNGASVHLSDVDDRVALLWSGEGTTGAAGLFPTGADVTSASVTWDAPGASPGRRTAAVVTLEPSGRAAWYATIASPGARYDFTTASLTWTDQDGTHTAKP</sequence>
<dbReference type="AlphaFoldDB" id="A0A176QA15"/>